<keyword evidence="1" id="KW-1277">Toxin-antitoxin system</keyword>
<dbReference type="InterPro" id="IPR035093">
    <property type="entry name" value="RelE/ParE_toxin_dom_sf"/>
</dbReference>
<evidence type="ECO:0008006" key="4">
    <source>
        <dbReference type="Google" id="ProtNLM"/>
    </source>
</evidence>
<dbReference type="NCBIfam" id="TIGR02385">
    <property type="entry name" value="RelE_StbE"/>
    <property type="match status" value="1"/>
</dbReference>
<dbReference type="STRING" id="1798480.A2851_05295"/>
<dbReference type="InterPro" id="IPR007712">
    <property type="entry name" value="RelE/ParE_toxin"/>
</dbReference>
<sequence length="87" mass="10365">MIIGYDRTFEKKYAKLSQKVREQFKKRRDLFIQDPYHPLLYNHALHEPYAGCRCISVTGDYRAIFYHVSDSIVRFINIGTHHELFGT</sequence>
<evidence type="ECO:0000313" key="3">
    <source>
        <dbReference type="Proteomes" id="UP000176863"/>
    </source>
</evidence>
<protein>
    <recommendedName>
        <fullName evidence="4">Toxin YoeB</fullName>
    </recommendedName>
</protein>
<dbReference type="AlphaFoldDB" id="A0A1F6CTN0"/>
<evidence type="ECO:0000313" key="2">
    <source>
        <dbReference type="EMBL" id="OGG52430.1"/>
    </source>
</evidence>
<accession>A0A1F6CTN0</accession>
<comment type="caution">
    <text evidence="2">The sequence shown here is derived from an EMBL/GenBank/DDBJ whole genome shotgun (WGS) entry which is preliminary data.</text>
</comment>
<proteinExistence type="predicted"/>
<reference evidence="2 3" key="1">
    <citation type="journal article" date="2016" name="Nat. Commun.">
        <title>Thousands of microbial genomes shed light on interconnected biogeochemical processes in an aquifer system.</title>
        <authorList>
            <person name="Anantharaman K."/>
            <person name="Brown C.T."/>
            <person name="Hug L.A."/>
            <person name="Sharon I."/>
            <person name="Castelle C.J."/>
            <person name="Probst A.J."/>
            <person name="Thomas B.C."/>
            <person name="Singh A."/>
            <person name="Wilkins M.J."/>
            <person name="Karaoz U."/>
            <person name="Brodie E.L."/>
            <person name="Williams K.H."/>
            <person name="Hubbard S.S."/>
            <person name="Banfield J.F."/>
        </authorList>
    </citation>
    <scope>NUCLEOTIDE SEQUENCE [LARGE SCALE GENOMIC DNA]</scope>
</reference>
<dbReference type="EMBL" id="MFKT01000029">
    <property type="protein sequence ID" value="OGG52430.1"/>
    <property type="molecule type" value="Genomic_DNA"/>
</dbReference>
<organism evidence="2 3">
    <name type="scientific">Candidatus Kaiserbacteria bacterium RIFCSPHIGHO2_01_FULL_53_29</name>
    <dbReference type="NCBI Taxonomy" id="1798480"/>
    <lineage>
        <taxon>Bacteria</taxon>
        <taxon>Candidatus Kaiseribacteriota</taxon>
    </lineage>
</organism>
<evidence type="ECO:0000256" key="1">
    <source>
        <dbReference type="ARBA" id="ARBA00022649"/>
    </source>
</evidence>
<dbReference type="SUPFAM" id="SSF143011">
    <property type="entry name" value="RelE-like"/>
    <property type="match status" value="1"/>
</dbReference>
<gene>
    <name evidence="2" type="ORF">A2851_05295</name>
</gene>
<dbReference type="Gene3D" id="3.30.2310.20">
    <property type="entry name" value="RelE-like"/>
    <property type="match status" value="1"/>
</dbReference>
<name>A0A1F6CTN0_9BACT</name>
<dbReference type="Proteomes" id="UP000176863">
    <property type="component" value="Unassembled WGS sequence"/>
</dbReference>